<protein>
    <submittedName>
        <fullName evidence="3">Uncharacterized protein</fullName>
    </submittedName>
</protein>
<feature type="region of interest" description="Disordered" evidence="1">
    <location>
        <begin position="44"/>
        <end position="69"/>
    </location>
</feature>
<reference evidence="3" key="1">
    <citation type="submission" date="2016-11" db="UniProtKB">
        <authorList>
            <consortium name="WormBaseParasite"/>
        </authorList>
    </citation>
    <scope>IDENTIFICATION</scope>
</reference>
<name>A0A1I7W7E6_HETBA</name>
<dbReference type="WBParaSite" id="Hba_00571">
    <property type="protein sequence ID" value="Hba_00571"/>
    <property type="gene ID" value="Hba_00571"/>
</dbReference>
<organism evidence="2 3">
    <name type="scientific">Heterorhabditis bacteriophora</name>
    <name type="common">Entomopathogenic nematode worm</name>
    <dbReference type="NCBI Taxonomy" id="37862"/>
    <lineage>
        <taxon>Eukaryota</taxon>
        <taxon>Metazoa</taxon>
        <taxon>Ecdysozoa</taxon>
        <taxon>Nematoda</taxon>
        <taxon>Chromadorea</taxon>
        <taxon>Rhabditida</taxon>
        <taxon>Rhabditina</taxon>
        <taxon>Rhabditomorpha</taxon>
        <taxon>Strongyloidea</taxon>
        <taxon>Heterorhabditidae</taxon>
        <taxon>Heterorhabditis</taxon>
    </lineage>
</organism>
<keyword evidence="2" id="KW-1185">Reference proteome</keyword>
<evidence type="ECO:0000313" key="3">
    <source>
        <dbReference type="WBParaSite" id="Hba_00571"/>
    </source>
</evidence>
<proteinExistence type="predicted"/>
<feature type="region of interest" description="Disordered" evidence="1">
    <location>
        <begin position="1"/>
        <end position="20"/>
    </location>
</feature>
<evidence type="ECO:0000313" key="2">
    <source>
        <dbReference type="Proteomes" id="UP000095283"/>
    </source>
</evidence>
<sequence length="95" mass="10764">MKGPVQRKESQASDGLKMSPRNVEITHELLANLEIIPPNSSLRRWNSKKDSNEEFTPAKGHKRVSFDKNLPPDRIKAKLIPRRSGTFCLVASKKL</sequence>
<dbReference type="Proteomes" id="UP000095283">
    <property type="component" value="Unplaced"/>
</dbReference>
<dbReference type="AlphaFoldDB" id="A0A1I7W7E6"/>
<accession>A0A1I7W7E6</accession>
<feature type="compositionally biased region" description="Basic and acidic residues" evidence="1">
    <location>
        <begin position="1"/>
        <end position="11"/>
    </location>
</feature>
<evidence type="ECO:0000256" key="1">
    <source>
        <dbReference type="SAM" id="MobiDB-lite"/>
    </source>
</evidence>